<gene>
    <name evidence="3" type="ORF">NP233_g13093</name>
</gene>
<feature type="region of interest" description="Disordered" evidence="1">
    <location>
        <begin position="210"/>
        <end position="251"/>
    </location>
</feature>
<comment type="caution">
    <text evidence="3">The sequence shown here is derived from an EMBL/GenBank/DDBJ whole genome shotgun (WGS) entry which is preliminary data.</text>
</comment>
<evidence type="ECO:0000256" key="1">
    <source>
        <dbReference type="SAM" id="MobiDB-lite"/>
    </source>
</evidence>
<keyword evidence="2" id="KW-0472">Membrane</keyword>
<feature type="transmembrane region" description="Helical" evidence="2">
    <location>
        <begin position="64"/>
        <end position="87"/>
    </location>
</feature>
<dbReference type="Proteomes" id="UP001213000">
    <property type="component" value="Unassembled WGS sequence"/>
</dbReference>
<evidence type="ECO:0000313" key="3">
    <source>
        <dbReference type="EMBL" id="KAJ3551368.1"/>
    </source>
</evidence>
<evidence type="ECO:0000313" key="4">
    <source>
        <dbReference type="Proteomes" id="UP001213000"/>
    </source>
</evidence>
<feature type="region of interest" description="Disordered" evidence="1">
    <location>
        <begin position="19"/>
        <end position="54"/>
    </location>
</feature>
<protein>
    <submittedName>
        <fullName evidence="3">Uncharacterized protein</fullName>
    </submittedName>
</protein>
<organism evidence="3 4">
    <name type="scientific">Leucocoprinus birnbaumii</name>
    <dbReference type="NCBI Taxonomy" id="56174"/>
    <lineage>
        <taxon>Eukaryota</taxon>
        <taxon>Fungi</taxon>
        <taxon>Dikarya</taxon>
        <taxon>Basidiomycota</taxon>
        <taxon>Agaricomycotina</taxon>
        <taxon>Agaricomycetes</taxon>
        <taxon>Agaricomycetidae</taxon>
        <taxon>Agaricales</taxon>
        <taxon>Agaricineae</taxon>
        <taxon>Agaricaceae</taxon>
        <taxon>Leucocoprinus</taxon>
    </lineage>
</organism>
<proteinExistence type="predicted"/>
<keyword evidence="2" id="KW-1133">Transmembrane helix</keyword>
<accession>A0AAD5YPB5</accession>
<dbReference type="EMBL" id="JANIEX010002218">
    <property type="protein sequence ID" value="KAJ3551368.1"/>
    <property type="molecule type" value="Genomic_DNA"/>
</dbReference>
<name>A0AAD5YPB5_9AGAR</name>
<dbReference type="AlphaFoldDB" id="A0AAD5YPB5"/>
<keyword evidence="2" id="KW-0812">Transmembrane</keyword>
<sequence>MLATSVQFTSPVESSAVRVSPNVTGSETLEPSNPINTQEGKTQSSATAFQGSEQSSSTSHNVRFILPLSLVIPTLFIVCCVIAIRYFKKHRTRLCKDRAAVTPFSLHTQDPGEDLHIISAPVPDVANHPFQQLLLTTQHTPHLKSHAGSATAAISTADGNRPPGLYDVNSRQGGNHLEAVLQRLDAIEATMWQPIGIQHHGSTDQLGPILPDPIPANLEQGDLPPDYTSHAGNALEPRSIHNLRPVEGKPS</sequence>
<evidence type="ECO:0000256" key="2">
    <source>
        <dbReference type="SAM" id="Phobius"/>
    </source>
</evidence>
<feature type="compositionally biased region" description="Polar residues" evidence="1">
    <location>
        <begin position="21"/>
        <end position="54"/>
    </location>
</feature>
<keyword evidence="4" id="KW-1185">Reference proteome</keyword>
<reference evidence="3" key="1">
    <citation type="submission" date="2022-07" db="EMBL/GenBank/DDBJ databases">
        <title>Genome Sequence of Leucocoprinus birnbaumii.</title>
        <authorList>
            <person name="Buettner E."/>
        </authorList>
    </citation>
    <scope>NUCLEOTIDE SEQUENCE</scope>
    <source>
        <strain evidence="3">VT141</strain>
    </source>
</reference>